<organism evidence="2 3">
    <name type="scientific">Aeromonas salmonicida</name>
    <dbReference type="NCBI Taxonomy" id="645"/>
    <lineage>
        <taxon>Bacteria</taxon>
        <taxon>Pseudomonadati</taxon>
        <taxon>Pseudomonadota</taxon>
        <taxon>Gammaproteobacteria</taxon>
        <taxon>Aeromonadales</taxon>
        <taxon>Aeromonadaceae</taxon>
        <taxon>Aeromonas</taxon>
    </lineage>
</organism>
<dbReference type="RefSeq" id="WP_238155290.1">
    <property type="nucleotide sequence ID" value="NZ_CAWOII010000067.1"/>
</dbReference>
<reference evidence="2" key="1">
    <citation type="submission" date="2023-05" db="EMBL/GenBank/DDBJ databases">
        <title>Aeromonas salmonicida 57, complete genome.</title>
        <authorList>
            <person name="Shao L."/>
        </authorList>
    </citation>
    <scope>NUCLEOTIDE SEQUENCE</scope>
    <source>
        <strain evidence="2">57</strain>
    </source>
</reference>
<evidence type="ECO:0008006" key="4">
    <source>
        <dbReference type="Google" id="ProtNLM"/>
    </source>
</evidence>
<dbReference type="AlphaFoldDB" id="A0AAX3VUK2"/>
<feature type="region of interest" description="Disordered" evidence="1">
    <location>
        <begin position="58"/>
        <end position="102"/>
    </location>
</feature>
<gene>
    <name evidence="2" type="ORF">QLQ87_03810</name>
</gene>
<dbReference type="EMBL" id="CP124841">
    <property type="protein sequence ID" value="WHF37501.1"/>
    <property type="molecule type" value="Genomic_DNA"/>
</dbReference>
<proteinExistence type="predicted"/>
<accession>A0AAX3VUK2</accession>
<sequence>MEHEMEQAIRVGITSTLRQVYFRAGLPIDPGKSEMAVSPLQCETLEADPRLVVVRLAEDAEPSPADPPQTDGDLDAAVGGLSTEPQNQAPVAKPASSKGKGK</sequence>
<dbReference type="SUPFAM" id="SSF160059">
    <property type="entry name" value="PriA/YqbF domain"/>
    <property type="match status" value="1"/>
</dbReference>
<evidence type="ECO:0000313" key="3">
    <source>
        <dbReference type="Proteomes" id="UP001239426"/>
    </source>
</evidence>
<dbReference type="Gene3D" id="3.40.5.80">
    <property type="match status" value="1"/>
</dbReference>
<name>A0AAX3VUK2_AERSA</name>
<dbReference type="Proteomes" id="UP001239426">
    <property type="component" value="Chromosome"/>
</dbReference>
<protein>
    <recommendedName>
        <fullName evidence="4">Mu-like prophage FluMu N-terminal domain-containing protein</fullName>
    </recommendedName>
</protein>
<evidence type="ECO:0000256" key="1">
    <source>
        <dbReference type="SAM" id="MobiDB-lite"/>
    </source>
</evidence>
<evidence type="ECO:0000313" key="2">
    <source>
        <dbReference type="EMBL" id="WHF37501.1"/>
    </source>
</evidence>